<comment type="caution">
    <text evidence="1">The sequence shown here is derived from an EMBL/GenBank/DDBJ whole genome shotgun (WGS) entry which is preliminary data.</text>
</comment>
<reference evidence="2" key="1">
    <citation type="journal article" date="2019" name="Int. J. Syst. Evol. Microbiol.">
        <title>The Global Catalogue of Microorganisms (GCM) 10K type strain sequencing project: providing services to taxonomists for standard genome sequencing and annotation.</title>
        <authorList>
            <consortium name="The Broad Institute Genomics Platform"/>
            <consortium name="The Broad Institute Genome Sequencing Center for Infectious Disease"/>
            <person name="Wu L."/>
            <person name="Ma J."/>
        </authorList>
    </citation>
    <scope>NUCLEOTIDE SEQUENCE [LARGE SCALE GENOMIC DNA]</scope>
    <source>
        <strain evidence="2">CGMCC 1.12750</strain>
    </source>
</reference>
<accession>A0ABW2UGQ5</accession>
<dbReference type="RefSeq" id="WP_377398826.1">
    <property type="nucleotide sequence ID" value="NZ_JBHTFQ010000001.1"/>
</dbReference>
<proteinExistence type="predicted"/>
<protein>
    <submittedName>
        <fullName evidence="1">Uncharacterized protein</fullName>
    </submittedName>
</protein>
<evidence type="ECO:0000313" key="2">
    <source>
        <dbReference type="Proteomes" id="UP001596516"/>
    </source>
</evidence>
<dbReference type="EMBL" id="JBHTFQ010000001">
    <property type="protein sequence ID" value="MFC7703148.1"/>
    <property type="molecule type" value="Genomic_DNA"/>
</dbReference>
<sequence>MIFALQYEGNSPAAAAMAVLSDDAGDHGDELGLEEACPQTIG</sequence>
<dbReference type="Proteomes" id="UP001596516">
    <property type="component" value="Unassembled WGS sequence"/>
</dbReference>
<name>A0ABW2UGQ5_9RHOB</name>
<keyword evidence="2" id="KW-1185">Reference proteome</keyword>
<gene>
    <name evidence="1" type="ORF">ACFQXB_02925</name>
</gene>
<organism evidence="1 2">
    <name type="scientific">Plastorhodobacter daqingensis</name>
    <dbReference type="NCBI Taxonomy" id="1387281"/>
    <lineage>
        <taxon>Bacteria</taxon>
        <taxon>Pseudomonadati</taxon>
        <taxon>Pseudomonadota</taxon>
        <taxon>Alphaproteobacteria</taxon>
        <taxon>Rhodobacterales</taxon>
        <taxon>Paracoccaceae</taxon>
        <taxon>Plastorhodobacter</taxon>
    </lineage>
</organism>
<evidence type="ECO:0000313" key="1">
    <source>
        <dbReference type="EMBL" id="MFC7703148.1"/>
    </source>
</evidence>